<dbReference type="eggNOG" id="COG0727">
    <property type="taxonomic scope" value="Bacteria"/>
</dbReference>
<comment type="caution">
    <text evidence="1">The sequence shown here is derived from an EMBL/GenBank/DDBJ whole genome shotgun (WGS) entry which is preliminary data.</text>
</comment>
<dbReference type="EMBL" id="ATHJ01000105">
    <property type="protein sequence ID" value="EPR35915.1"/>
    <property type="molecule type" value="Genomic_DNA"/>
</dbReference>
<gene>
    <name evidence="1" type="ORF">dsmv_0620</name>
</gene>
<proteinExistence type="predicted"/>
<dbReference type="PANTHER" id="PTHR35866">
    <property type="entry name" value="PUTATIVE-RELATED"/>
    <property type="match status" value="1"/>
</dbReference>
<dbReference type="InterPro" id="IPR005358">
    <property type="entry name" value="Puta_zinc/iron-chelating_dom"/>
</dbReference>
<reference evidence="1 2" key="1">
    <citation type="journal article" date="2013" name="Genome Announc.">
        <title>Draft genome sequences for three mercury-methylating, sulfate-reducing bacteria.</title>
        <authorList>
            <person name="Brown S.D."/>
            <person name="Hurt R.A.Jr."/>
            <person name="Gilmour C.C."/>
            <person name="Elias D.A."/>
        </authorList>
    </citation>
    <scope>NUCLEOTIDE SEQUENCE [LARGE SCALE GENOMIC DNA]</scope>
    <source>
        <strain evidence="1 2">DSM 2059</strain>
    </source>
</reference>
<dbReference type="STRING" id="897.B2D07_15745"/>
<name>S7TH32_DESML</name>
<dbReference type="Pfam" id="PF03692">
    <property type="entry name" value="CxxCxxCC"/>
    <property type="match status" value="1"/>
</dbReference>
<protein>
    <recommendedName>
        <fullName evidence="3">YkgJ family cysteine cluster protein</fullName>
    </recommendedName>
</protein>
<keyword evidence="2" id="KW-1185">Reference proteome</keyword>
<sequence length="247" mass="28029">MENEWIPLSPDDAFTFACRPGGVCFNDCCRDLNQFLTPYDILRLKNRLGLPSDVFLERYTVTHIGPETGLPVVVLRQDSASGMTCPFVSDKGCTVYADRPSSCRAYPLARLASRSRETGQITERYALIREPHCKGFREGERRTVRGWIEEQGLPVYNEMNDRLMEIIGLKARCHPQPLDVRERHLFHLAAYDLDAFRRQAVENDLLKDLASLPHGPAVADIDDETLLRFSLDWLKRTLFLQAGGGTS</sequence>
<dbReference type="OrthoDB" id="9810361at2"/>
<dbReference type="PANTHER" id="PTHR35866:SF1">
    <property type="entry name" value="YKGJ FAMILY CYSTEINE CLUSTER PROTEIN"/>
    <property type="match status" value="1"/>
</dbReference>
<dbReference type="RefSeq" id="WP_020877731.1">
    <property type="nucleotide sequence ID" value="NZ_ATHJ01000105.1"/>
</dbReference>
<accession>S7TH32</accession>
<dbReference type="PATRIC" id="fig|1121405.3.peg.3334"/>
<evidence type="ECO:0000313" key="2">
    <source>
        <dbReference type="Proteomes" id="UP000014977"/>
    </source>
</evidence>
<dbReference type="AlphaFoldDB" id="S7TH32"/>
<evidence type="ECO:0008006" key="3">
    <source>
        <dbReference type="Google" id="ProtNLM"/>
    </source>
</evidence>
<evidence type="ECO:0000313" key="1">
    <source>
        <dbReference type="EMBL" id="EPR35915.1"/>
    </source>
</evidence>
<dbReference type="Proteomes" id="UP000014977">
    <property type="component" value="Unassembled WGS sequence"/>
</dbReference>
<organism evidence="1 2">
    <name type="scientific">Desulfococcus multivorans DSM 2059</name>
    <dbReference type="NCBI Taxonomy" id="1121405"/>
    <lineage>
        <taxon>Bacteria</taxon>
        <taxon>Pseudomonadati</taxon>
        <taxon>Thermodesulfobacteriota</taxon>
        <taxon>Desulfobacteria</taxon>
        <taxon>Desulfobacterales</taxon>
        <taxon>Desulfococcaceae</taxon>
        <taxon>Desulfococcus</taxon>
    </lineage>
</organism>